<gene>
    <name evidence="12" type="ORF">DWB68_10750</name>
</gene>
<dbReference type="AlphaFoldDB" id="A0A399J861"/>
<keyword evidence="4 12" id="KW-0347">Helicase</keyword>
<dbReference type="SUPFAM" id="SSF50249">
    <property type="entry name" value="Nucleic acid-binding proteins"/>
    <property type="match status" value="1"/>
</dbReference>
<dbReference type="InterPro" id="IPR047112">
    <property type="entry name" value="RecG/Mfd"/>
</dbReference>
<dbReference type="EMBL" id="QQXK01000021">
    <property type="protein sequence ID" value="RII41755.1"/>
    <property type="molecule type" value="Genomic_DNA"/>
</dbReference>
<dbReference type="PANTHER" id="PTHR47964:SF1">
    <property type="entry name" value="ATP-DEPENDENT DNA HELICASE HOMOLOG RECG, CHLOROPLASTIC"/>
    <property type="match status" value="1"/>
</dbReference>
<keyword evidence="1" id="KW-0547">Nucleotide-binding</keyword>
<accession>A0A399J861</accession>
<dbReference type="InterPro" id="IPR014001">
    <property type="entry name" value="Helicase_ATP-bd"/>
</dbReference>
<proteinExistence type="predicted"/>
<keyword evidence="7" id="KW-0234">DNA repair</keyword>
<dbReference type="InterPro" id="IPR011545">
    <property type="entry name" value="DEAD/DEAH_box_helicase_dom"/>
</dbReference>
<keyword evidence="3" id="KW-0378">Hydrolase</keyword>
<name>A0A399J861_9MICC</name>
<evidence type="ECO:0000256" key="9">
    <source>
        <dbReference type="SAM" id="MobiDB-lite"/>
    </source>
</evidence>
<dbReference type="PROSITE" id="PS51192">
    <property type="entry name" value="HELICASE_ATP_BIND_1"/>
    <property type="match status" value="1"/>
</dbReference>
<dbReference type="PANTHER" id="PTHR47964">
    <property type="entry name" value="ATP-DEPENDENT DNA HELICASE HOMOLOG RECG, CHLOROPLASTIC"/>
    <property type="match status" value="1"/>
</dbReference>
<dbReference type="SMART" id="SM00490">
    <property type="entry name" value="HELICc"/>
    <property type="match status" value="1"/>
</dbReference>
<evidence type="ECO:0000256" key="8">
    <source>
        <dbReference type="ARBA" id="ARBA00049819"/>
    </source>
</evidence>
<evidence type="ECO:0000256" key="4">
    <source>
        <dbReference type="ARBA" id="ARBA00022806"/>
    </source>
</evidence>
<organism evidence="12 13">
    <name type="scientific">Galactobacter valiniphilus</name>
    <dbReference type="NCBI Taxonomy" id="2676122"/>
    <lineage>
        <taxon>Bacteria</taxon>
        <taxon>Bacillati</taxon>
        <taxon>Actinomycetota</taxon>
        <taxon>Actinomycetes</taxon>
        <taxon>Micrococcales</taxon>
        <taxon>Micrococcaceae</taxon>
        <taxon>Galactobacter</taxon>
    </lineage>
</organism>
<evidence type="ECO:0000256" key="2">
    <source>
        <dbReference type="ARBA" id="ARBA00022763"/>
    </source>
</evidence>
<feature type="region of interest" description="Disordered" evidence="9">
    <location>
        <begin position="512"/>
        <end position="534"/>
    </location>
</feature>
<evidence type="ECO:0000256" key="6">
    <source>
        <dbReference type="ARBA" id="ARBA00023125"/>
    </source>
</evidence>
<dbReference type="Pfam" id="PF00270">
    <property type="entry name" value="DEAD"/>
    <property type="match status" value="1"/>
</dbReference>
<dbReference type="InterPro" id="IPR045562">
    <property type="entry name" value="RecG_dom3_C"/>
</dbReference>
<evidence type="ECO:0000313" key="12">
    <source>
        <dbReference type="EMBL" id="RII41755.1"/>
    </source>
</evidence>
<dbReference type="Proteomes" id="UP000265419">
    <property type="component" value="Unassembled WGS sequence"/>
</dbReference>
<dbReference type="GO" id="GO:0006281">
    <property type="term" value="P:DNA repair"/>
    <property type="evidence" value="ECO:0007669"/>
    <property type="project" value="UniProtKB-KW"/>
</dbReference>
<keyword evidence="6" id="KW-0238">DNA-binding</keyword>
<dbReference type="InterPro" id="IPR001650">
    <property type="entry name" value="Helicase_C-like"/>
</dbReference>
<evidence type="ECO:0000313" key="13">
    <source>
        <dbReference type="Proteomes" id="UP000265419"/>
    </source>
</evidence>
<dbReference type="CDD" id="cd17992">
    <property type="entry name" value="DEXHc_RecG"/>
    <property type="match status" value="1"/>
</dbReference>
<evidence type="ECO:0000256" key="7">
    <source>
        <dbReference type="ARBA" id="ARBA00023204"/>
    </source>
</evidence>
<feature type="domain" description="Helicase ATP-binding" evidence="10">
    <location>
        <begin position="288"/>
        <end position="461"/>
    </location>
</feature>
<evidence type="ECO:0000256" key="3">
    <source>
        <dbReference type="ARBA" id="ARBA00022801"/>
    </source>
</evidence>
<dbReference type="SMART" id="SM00487">
    <property type="entry name" value="DEXDc"/>
    <property type="match status" value="1"/>
</dbReference>
<dbReference type="InterPro" id="IPR027417">
    <property type="entry name" value="P-loop_NTPase"/>
</dbReference>
<keyword evidence="2" id="KW-0227">DNA damage</keyword>
<dbReference type="InterPro" id="IPR033454">
    <property type="entry name" value="RecG_wedge"/>
</dbReference>
<dbReference type="RefSeq" id="WP_119425135.1">
    <property type="nucleotide sequence ID" value="NZ_QQXK01000021.1"/>
</dbReference>
<dbReference type="CDD" id="cd04488">
    <property type="entry name" value="RecG_wedge_OBF"/>
    <property type="match status" value="1"/>
</dbReference>
<dbReference type="InterPro" id="IPR012340">
    <property type="entry name" value="NA-bd_OB-fold"/>
</dbReference>
<dbReference type="GO" id="GO:0016787">
    <property type="term" value="F:hydrolase activity"/>
    <property type="evidence" value="ECO:0007669"/>
    <property type="project" value="UniProtKB-KW"/>
</dbReference>
<dbReference type="Pfam" id="PF19833">
    <property type="entry name" value="RecG_dom3_C"/>
    <property type="match status" value="1"/>
</dbReference>
<dbReference type="SUPFAM" id="SSF52540">
    <property type="entry name" value="P-loop containing nucleoside triphosphate hydrolases"/>
    <property type="match status" value="2"/>
</dbReference>
<dbReference type="GO" id="GO:0003678">
    <property type="term" value="F:DNA helicase activity"/>
    <property type="evidence" value="ECO:0007669"/>
    <property type="project" value="TreeGrafter"/>
</dbReference>
<comment type="caution">
    <text evidence="12">The sequence shown here is derived from an EMBL/GenBank/DDBJ whole genome shotgun (WGS) entry which is preliminary data.</text>
</comment>
<evidence type="ECO:0000259" key="11">
    <source>
        <dbReference type="PROSITE" id="PS51194"/>
    </source>
</evidence>
<feature type="domain" description="Helicase C-terminal" evidence="11">
    <location>
        <begin position="504"/>
        <end position="662"/>
    </location>
</feature>
<keyword evidence="5" id="KW-0067">ATP-binding</keyword>
<evidence type="ECO:0000256" key="1">
    <source>
        <dbReference type="ARBA" id="ARBA00022741"/>
    </source>
</evidence>
<dbReference type="Gene3D" id="2.40.50.140">
    <property type="entry name" value="Nucleic acid-binding proteins"/>
    <property type="match status" value="1"/>
</dbReference>
<protein>
    <recommendedName>
        <fullName evidence="8">Probable DNA 3'-5' helicase RecG</fullName>
    </recommendedName>
</protein>
<dbReference type="PROSITE" id="PS51194">
    <property type="entry name" value="HELICASE_CTER"/>
    <property type="match status" value="1"/>
</dbReference>
<reference evidence="12 13" key="1">
    <citation type="submission" date="2018-07" db="EMBL/GenBank/DDBJ databases">
        <title>Arthrobacter sp. nov., isolated from raw cow's milk with high bacterial count.</title>
        <authorList>
            <person name="Hahne J."/>
            <person name="Isele D."/>
            <person name="Lipski A."/>
        </authorList>
    </citation>
    <scope>NUCLEOTIDE SEQUENCE [LARGE SCALE GENOMIC DNA]</scope>
    <source>
        <strain evidence="12 13">JZ R-35</strain>
    </source>
</reference>
<evidence type="ECO:0000256" key="5">
    <source>
        <dbReference type="ARBA" id="ARBA00022840"/>
    </source>
</evidence>
<dbReference type="GO" id="GO:0003677">
    <property type="term" value="F:DNA binding"/>
    <property type="evidence" value="ECO:0007669"/>
    <property type="project" value="UniProtKB-KW"/>
</dbReference>
<sequence length="734" mass="79565">MTDPQHHPSALGPGTELSRVIGAQSAKILHGAFGYSTVGELLAHLPRRYVEVGEIQPISELPYGEDVTVVATVTHASQRRMHSRRGFLLEVEVQDEDPASRALLKMTFFNGYQAAKELLPGVRAMFSGVVDDYRGSPQLTHPEYTLLGQEDEAEARPFPVYPLSGKLTQLRLRRTIGTVLDGVEPEAFPDPLPIEVRERRRLPELSHALEAIHRPHEVREAYAARRRFAYEEALVLQTLLAERRMLDQAREATPRPVAGGGLLEAFTERLPFRLTEGQLEVGEQLSADLSRSHPMNRLLQGEVGSGKTLVALLAMLQVIDAGGQAALLAPTEVLAAQHAQTLRTLLGDLAHGGMLGGAANATRVELLTGSLPAKEKRAALLAAASGEAGIVVGTHALLSDHVQFAELGLVVVDEQHRFGVEQRDKLREGDGPTPHLLVMTATPIPRTVAMTVFGDVDVSLLRGVPAARAEVRTFVVPMQLPAWRERMFTLLREQIAAGHQAYVVVPRISESLEEEDPERARSGEGADDQQGQRTPLETMERVLREHPALAGVRIGILHGRLTGEQKTATMADFGAGKLDLLLATTVVEVGVDVPNATVMAIIDAESFGISQLHQLRGRIGRGSLPGTCLLVTSLDHDHPAVERLETVASTRDGFVLAEKDLELRREGDILGASQSGGRSTLRTLRVMRDAELIGLARDDAAGLVQPGWRAAHPGLAAAVDSQVDDDEAAYLERA</sequence>
<evidence type="ECO:0000259" key="10">
    <source>
        <dbReference type="PROSITE" id="PS51192"/>
    </source>
</evidence>
<dbReference type="Pfam" id="PF00271">
    <property type="entry name" value="Helicase_C"/>
    <property type="match status" value="1"/>
</dbReference>
<keyword evidence="13" id="KW-1185">Reference proteome</keyword>
<dbReference type="GO" id="GO:0005524">
    <property type="term" value="F:ATP binding"/>
    <property type="evidence" value="ECO:0007669"/>
    <property type="project" value="UniProtKB-KW"/>
</dbReference>
<dbReference type="Gene3D" id="3.40.50.300">
    <property type="entry name" value="P-loop containing nucleotide triphosphate hydrolases"/>
    <property type="match status" value="2"/>
</dbReference>
<dbReference type="Pfam" id="PF17191">
    <property type="entry name" value="RecG_wedge"/>
    <property type="match status" value="1"/>
</dbReference>